<evidence type="ECO:0000256" key="1">
    <source>
        <dbReference type="ARBA" id="ARBA00022729"/>
    </source>
</evidence>
<name>A0A9W6V5C6_9ACTN</name>
<evidence type="ECO:0000256" key="3">
    <source>
        <dbReference type="SAM" id="SignalP"/>
    </source>
</evidence>
<evidence type="ECO:0008006" key="6">
    <source>
        <dbReference type="Google" id="ProtNLM"/>
    </source>
</evidence>
<reference evidence="4" key="1">
    <citation type="submission" date="2023-02" db="EMBL/GenBank/DDBJ databases">
        <title>Kitasatospora phosalacinea NBRC 14627.</title>
        <authorList>
            <person name="Ichikawa N."/>
            <person name="Sato H."/>
            <person name="Tonouchi N."/>
        </authorList>
    </citation>
    <scope>NUCLEOTIDE SEQUENCE</scope>
    <source>
        <strain evidence="4">NBRC 14627</strain>
    </source>
</reference>
<proteinExistence type="predicted"/>
<dbReference type="RefSeq" id="WP_285738751.1">
    <property type="nucleotide sequence ID" value="NZ_BSSA01000022.1"/>
</dbReference>
<feature type="chain" id="PRO_5040756808" description="V8-like Glu-specific endopeptidase" evidence="3">
    <location>
        <begin position="29"/>
        <end position="381"/>
    </location>
</feature>
<dbReference type="PANTHER" id="PTHR15462">
    <property type="entry name" value="SERINE PROTEASE"/>
    <property type="match status" value="1"/>
</dbReference>
<evidence type="ECO:0000256" key="2">
    <source>
        <dbReference type="SAM" id="MobiDB-lite"/>
    </source>
</evidence>
<evidence type="ECO:0000313" key="5">
    <source>
        <dbReference type="Proteomes" id="UP001165041"/>
    </source>
</evidence>
<feature type="compositionally biased region" description="Basic and acidic residues" evidence="2">
    <location>
        <begin position="90"/>
        <end position="110"/>
    </location>
</feature>
<dbReference type="SUPFAM" id="SSF50494">
    <property type="entry name" value="Trypsin-like serine proteases"/>
    <property type="match status" value="1"/>
</dbReference>
<dbReference type="AlphaFoldDB" id="A0A9W6V5C6"/>
<feature type="signal peptide" evidence="3">
    <location>
        <begin position="1"/>
        <end position="28"/>
    </location>
</feature>
<dbReference type="Proteomes" id="UP001165041">
    <property type="component" value="Unassembled WGS sequence"/>
</dbReference>
<keyword evidence="1 3" id="KW-0732">Signal</keyword>
<comment type="caution">
    <text evidence="4">The sequence shown here is derived from an EMBL/GenBank/DDBJ whole genome shotgun (WGS) entry which is preliminary data.</text>
</comment>
<dbReference type="PANTHER" id="PTHR15462:SF19">
    <property type="entry name" value="PEPTIDASE S1 DOMAIN-CONTAINING PROTEIN"/>
    <property type="match status" value="1"/>
</dbReference>
<evidence type="ECO:0000313" key="4">
    <source>
        <dbReference type="EMBL" id="GLW73097.1"/>
    </source>
</evidence>
<feature type="region of interest" description="Disordered" evidence="2">
    <location>
        <begin position="30"/>
        <end position="49"/>
    </location>
</feature>
<dbReference type="PROSITE" id="PS51257">
    <property type="entry name" value="PROKAR_LIPOPROTEIN"/>
    <property type="match status" value="1"/>
</dbReference>
<protein>
    <recommendedName>
        <fullName evidence="6">V8-like Glu-specific endopeptidase</fullName>
    </recommendedName>
</protein>
<organism evidence="4 5">
    <name type="scientific">Kitasatospora phosalacinea</name>
    <dbReference type="NCBI Taxonomy" id="2065"/>
    <lineage>
        <taxon>Bacteria</taxon>
        <taxon>Bacillati</taxon>
        <taxon>Actinomycetota</taxon>
        <taxon>Actinomycetes</taxon>
        <taxon>Kitasatosporales</taxon>
        <taxon>Streptomycetaceae</taxon>
        <taxon>Kitasatospora</taxon>
    </lineage>
</organism>
<gene>
    <name evidence="4" type="ORF">Kpho02_53960</name>
</gene>
<sequence>MTDQHRTARRIRSAAAAALVTVLAVGTAACSKGADPTPADRASSQATGDSVDVADLQNFVSQVPNWSAEDWQKWAAKNGFKPEDIKAIKGFWDKKKPTDPRGGDSVKPDKQAPSFREFTLPARIAAKPQPHPYSADTAVIGRLLFVNAEGEEHSCSGTVVTDPKHPGKSNLVWTAGHCVHGGKGSDYVQKMMFIPAYNRSGATSNGKTIDSWQEVAPLGRWAADAMLTMPQWTQEGTHVGNQASQFDFAVVKVSPLDGNRSLEETVGSSVPILFNAKPEDITAPKAYGYPADPPFDGEELEHCDSTAKLAPFAFLASRPPMLAIGCTMTGGSSGGGWLTRQNGRTVLFSNVSIGDDEAGWQAGPTLGAEAKKMFDAFVAQA</sequence>
<feature type="region of interest" description="Disordered" evidence="2">
    <location>
        <begin position="90"/>
        <end position="112"/>
    </location>
</feature>
<accession>A0A9W6V5C6</accession>
<dbReference type="InterPro" id="IPR009003">
    <property type="entry name" value="Peptidase_S1_PA"/>
</dbReference>
<dbReference type="EMBL" id="BSSA01000022">
    <property type="protein sequence ID" value="GLW73097.1"/>
    <property type="molecule type" value="Genomic_DNA"/>
</dbReference>
<dbReference type="InterPro" id="IPR043504">
    <property type="entry name" value="Peptidase_S1_PA_chymotrypsin"/>
</dbReference>
<dbReference type="InterPro" id="IPR050966">
    <property type="entry name" value="Glutamyl_endopeptidase"/>
</dbReference>
<dbReference type="Gene3D" id="2.40.10.10">
    <property type="entry name" value="Trypsin-like serine proteases"/>
    <property type="match status" value="2"/>
</dbReference>